<organism evidence="4 5">
    <name type="scientific">Mucor saturninus</name>
    <dbReference type="NCBI Taxonomy" id="64648"/>
    <lineage>
        <taxon>Eukaryota</taxon>
        <taxon>Fungi</taxon>
        <taxon>Fungi incertae sedis</taxon>
        <taxon>Mucoromycota</taxon>
        <taxon>Mucoromycotina</taxon>
        <taxon>Mucoromycetes</taxon>
        <taxon>Mucorales</taxon>
        <taxon>Mucorineae</taxon>
        <taxon>Mucoraceae</taxon>
        <taxon>Mucor</taxon>
    </lineage>
</organism>
<dbReference type="OrthoDB" id="29013at2759"/>
<accession>A0A8H7R9N0</accession>
<evidence type="ECO:0000256" key="1">
    <source>
        <dbReference type="ARBA" id="ARBA00002550"/>
    </source>
</evidence>
<evidence type="ECO:0000256" key="3">
    <source>
        <dbReference type="SAM" id="MobiDB-lite"/>
    </source>
</evidence>
<dbReference type="SUPFAM" id="SSF48452">
    <property type="entry name" value="TPR-like"/>
    <property type="match status" value="2"/>
</dbReference>
<dbReference type="InterPro" id="IPR051722">
    <property type="entry name" value="Endocytosis_PI4K-reg_protein"/>
</dbReference>
<dbReference type="InterPro" id="IPR011990">
    <property type="entry name" value="TPR-like_helical_dom_sf"/>
</dbReference>
<feature type="region of interest" description="Disordered" evidence="3">
    <location>
        <begin position="627"/>
        <end position="700"/>
    </location>
</feature>
<proteinExistence type="inferred from homology"/>
<evidence type="ECO:0000313" key="4">
    <source>
        <dbReference type="EMBL" id="KAG2205636.1"/>
    </source>
</evidence>
<dbReference type="Gene3D" id="1.25.40.10">
    <property type="entry name" value="Tetratricopeptide repeat domain"/>
    <property type="match status" value="2"/>
</dbReference>
<feature type="region of interest" description="Disordered" evidence="3">
    <location>
        <begin position="755"/>
        <end position="775"/>
    </location>
</feature>
<dbReference type="PANTHER" id="PTHR23083:SF464">
    <property type="entry name" value="TETRATRICOPEPTIDE REPEAT DOMAIN 7, ISOFORM A"/>
    <property type="match status" value="1"/>
</dbReference>
<gene>
    <name evidence="4" type="ORF">INT47_007992</name>
</gene>
<comment type="caution">
    <text evidence="4">The sequence shown here is derived from an EMBL/GenBank/DDBJ whole genome shotgun (WGS) entry which is preliminary data.</text>
</comment>
<evidence type="ECO:0000313" key="5">
    <source>
        <dbReference type="Proteomes" id="UP000603453"/>
    </source>
</evidence>
<dbReference type="EMBL" id="JAEPRD010000035">
    <property type="protein sequence ID" value="KAG2205636.1"/>
    <property type="molecule type" value="Genomic_DNA"/>
</dbReference>
<dbReference type="Proteomes" id="UP000603453">
    <property type="component" value="Unassembled WGS sequence"/>
</dbReference>
<dbReference type="AlphaFoldDB" id="A0A8H7R9N0"/>
<feature type="compositionally biased region" description="Low complexity" evidence="3">
    <location>
        <begin position="755"/>
        <end position="771"/>
    </location>
</feature>
<feature type="compositionally biased region" description="Low complexity" evidence="3">
    <location>
        <begin position="642"/>
        <end position="656"/>
    </location>
</feature>
<name>A0A8H7R9N0_9FUNG</name>
<comment type="function">
    <text evidence="1">Involved in endocytosis.</text>
</comment>
<feature type="compositionally biased region" description="Polar residues" evidence="3">
    <location>
        <begin position="679"/>
        <end position="699"/>
    </location>
</feature>
<evidence type="ECO:0000256" key="2">
    <source>
        <dbReference type="ARBA" id="ARBA00038251"/>
    </source>
</evidence>
<dbReference type="PANTHER" id="PTHR23083">
    <property type="entry name" value="TETRATRICOPEPTIDE REPEAT PROTEIN, TPR"/>
    <property type="match status" value="1"/>
</dbReference>
<keyword evidence="5" id="KW-1185">Reference proteome</keyword>
<sequence length="966" mass="109012">MEITIQTEIDLIQLSKPERKCSDMLHGEDTIHSNLPEPPFHPTKVAHLIQRLDFIQQDNNNDLTNTDHWQIQFSKILLARIYYESGQYTLALEQLQNLALKMEDVQQGYGLVLLVEARTIKGMCFEWLDDLPSALASYHAAWLAVESQPQERSIMLSFWVEQCLYRACLLKLRSNCAVSDTLESMRAYVQLASSHWSPHWRMIKRWVVFKHYANYLVQTHKNNSFVPSTSAATVYEELSILMNLYRHLFTTLSPFLKPVAQGEYGLALAKMIMEGHDITGWGETNHIRRVLQFLYGVKNATFNHATVNRYIFLTLLRLGSLEEAKHALRAYLDLMGVPDFDTDFVLDDAMDETFNPHQKDHVTDQTPHITTVSKATHILQRLSPHEPLDAVIHVLLAGIQLYGDEEQNGVLAAYLSDLALDLLLMRSESSSDTKLDEVYRARGSSYGLIAAQSVDPESRAKHHEKALESFSKAVKMGPLCWKNHYCRGLQQAVVRDTHAAIQSLTRSIELYPRHVDGWHVLALLYSCRRTNDLNKARKTLEAGVLQSTLTSMSAQGIPVYSWTGEVNANELYEQAASYLSIRISLLALGEATHGPEHVLDAYEGLFGNYTQLTQQLGISFKEEEEEESVVVEKQKRSSPLIRRTSSSTQSTTSTVQNRRRSSSVESRVKKDSDSVLSRRPSQQQQGPVLMHRSNSTLDSSEIKKRQIQLIDLGLAKRIGSSTTASSLSRKGSERSLVTNASAVSLASLLKPSYSMGSLRSSSISSSFSNSSKGGTNAMKKGPVFSHLHHHQAFENRQKTKWQSQLVKLWIMSTETFMKAGLFEEAYKALSEAEELGLGDPGVWYQLGRLSLKAKALLKKGKATEELKRVAKDAFEKALVLDQHHVPSQIAKAKMYMVEGEYGLADGLFQEITRGFGWDDAEAWFEYGQLMKMKGQLLDAKSCFLFALDLHDTQAVRNLKSFKTFVY</sequence>
<comment type="similarity">
    <text evidence="2">Belongs to the YPP1 family.</text>
</comment>
<protein>
    <recommendedName>
        <fullName evidence="6">TPR-like protein</fullName>
    </recommendedName>
</protein>
<reference evidence="4" key="1">
    <citation type="submission" date="2020-12" db="EMBL/GenBank/DDBJ databases">
        <title>Metabolic potential, ecology and presence of endohyphal bacteria is reflected in genomic diversity of Mucoromycotina.</title>
        <authorList>
            <person name="Muszewska A."/>
            <person name="Okrasinska A."/>
            <person name="Steczkiewicz K."/>
            <person name="Drgas O."/>
            <person name="Orlowska M."/>
            <person name="Perlinska-Lenart U."/>
            <person name="Aleksandrzak-Piekarczyk T."/>
            <person name="Szatraj K."/>
            <person name="Zielenkiewicz U."/>
            <person name="Pilsyk S."/>
            <person name="Malc E."/>
            <person name="Mieczkowski P."/>
            <person name="Kruszewska J.S."/>
            <person name="Biernat P."/>
            <person name="Pawlowska J."/>
        </authorList>
    </citation>
    <scope>NUCLEOTIDE SEQUENCE</scope>
    <source>
        <strain evidence="4">WA0000017839</strain>
    </source>
</reference>
<evidence type="ECO:0008006" key="6">
    <source>
        <dbReference type="Google" id="ProtNLM"/>
    </source>
</evidence>